<protein>
    <recommendedName>
        <fullName evidence="3">Terminase</fullName>
    </recommendedName>
</protein>
<sequence>MAAESKRAKFLDVLGHSLNVSEACRESGLSSTTVYRLRRKDAAFRDGWMAALGEAYARLETELLGRALFGVERAVIHGGEIKCYVREYSDRLGLAMLAAYRARMKDGGSIETEDEMRAAITDEVKAIAKRLKGDDDDAVFA</sequence>
<reference evidence="1 2" key="1">
    <citation type="submission" date="2019-01" db="EMBL/GenBank/DDBJ databases">
        <authorList>
            <person name="Chen W.-M."/>
        </authorList>
    </citation>
    <scope>NUCLEOTIDE SEQUENCE [LARGE SCALE GENOMIC DNA]</scope>
    <source>
        <strain evidence="1 2">CCP-7</strain>
    </source>
</reference>
<comment type="caution">
    <text evidence="1">The sequence shown here is derived from an EMBL/GenBank/DDBJ whole genome shotgun (WGS) entry which is preliminary data.</text>
</comment>
<name>A0A437M6X0_9SPHN</name>
<gene>
    <name evidence="1" type="ORF">EOD43_05845</name>
</gene>
<evidence type="ECO:0000313" key="1">
    <source>
        <dbReference type="EMBL" id="RVT93399.1"/>
    </source>
</evidence>
<dbReference type="Proteomes" id="UP000282971">
    <property type="component" value="Unassembled WGS sequence"/>
</dbReference>
<keyword evidence="2" id="KW-1185">Reference proteome</keyword>
<dbReference type="EMBL" id="SACN01000001">
    <property type="protein sequence ID" value="RVT93399.1"/>
    <property type="molecule type" value="Genomic_DNA"/>
</dbReference>
<accession>A0A437M6X0</accession>
<evidence type="ECO:0008006" key="3">
    <source>
        <dbReference type="Google" id="ProtNLM"/>
    </source>
</evidence>
<dbReference type="RefSeq" id="WP_127741962.1">
    <property type="nucleotide sequence ID" value="NZ_SACN01000001.1"/>
</dbReference>
<dbReference type="AlphaFoldDB" id="A0A437M6X0"/>
<organism evidence="1 2">
    <name type="scientific">Sphingomonas crocodyli</name>
    <dbReference type="NCBI Taxonomy" id="1979270"/>
    <lineage>
        <taxon>Bacteria</taxon>
        <taxon>Pseudomonadati</taxon>
        <taxon>Pseudomonadota</taxon>
        <taxon>Alphaproteobacteria</taxon>
        <taxon>Sphingomonadales</taxon>
        <taxon>Sphingomonadaceae</taxon>
        <taxon>Sphingomonas</taxon>
    </lineage>
</organism>
<evidence type="ECO:0000313" key="2">
    <source>
        <dbReference type="Proteomes" id="UP000282971"/>
    </source>
</evidence>
<dbReference type="OrthoDB" id="8480631at2"/>
<proteinExistence type="predicted"/>